<proteinExistence type="predicted"/>
<organism evidence="2">
    <name type="scientific">Florenciella parvula</name>
    <dbReference type="NCBI Taxonomy" id="236787"/>
    <lineage>
        <taxon>Eukaryota</taxon>
        <taxon>Sar</taxon>
        <taxon>Stramenopiles</taxon>
        <taxon>Ochrophyta</taxon>
        <taxon>Dictyochophyceae</taxon>
        <taxon>Florenciellales</taxon>
        <taxon>Florenciella</taxon>
    </lineage>
</organism>
<feature type="region of interest" description="Disordered" evidence="1">
    <location>
        <begin position="60"/>
        <end position="93"/>
    </location>
</feature>
<dbReference type="EMBL" id="HBGT01008673">
    <property type="protein sequence ID" value="CAD9400150.1"/>
    <property type="molecule type" value="Transcribed_RNA"/>
</dbReference>
<evidence type="ECO:0000313" key="2">
    <source>
        <dbReference type="EMBL" id="CAD9400150.1"/>
    </source>
</evidence>
<dbReference type="AlphaFoldDB" id="A0A7S2FM96"/>
<accession>A0A7S2FM96</accession>
<feature type="region of interest" description="Disordered" evidence="1">
    <location>
        <begin position="106"/>
        <end position="141"/>
    </location>
</feature>
<evidence type="ECO:0000256" key="1">
    <source>
        <dbReference type="SAM" id="MobiDB-lite"/>
    </source>
</evidence>
<gene>
    <name evidence="2" type="ORF">FPAR1323_LOCUS4725</name>
</gene>
<sequence length="269" mass="28512">MGAGQGTELGANTVTPIPAEAGCLAIATSFVIIAMSFLIQRPRGASAAEQGEIAMDTEVVEGDSTPPPVNDVPERPSAPSPKEGNFNSRTETVVDDQGNIFTRAVSSASNGAAASDDNADRRAAPAPGGMAHNPQPSGDLRKSQSMLAFATTADEDDHGLTGMSRNMSASNLKHVSSFCANGRRASETSAKRPRRNISFGSKEMFAIPTRNSFSDFDKQNMWYDHLDVNSFIGNELQRRRVVGITSTNALCAEPTEGIPEEDDAGMVTF</sequence>
<reference evidence="2" key="1">
    <citation type="submission" date="2021-01" db="EMBL/GenBank/DDBJ databases">
        <authorList>
            <person name="Corre E."/>
            <person name="Pelletier E."/>
            <person name="Niang G."/>
            <person name="Scheremetjew M."/>
            <person name="Finn R."/>
            <person name="Kale V."/>
            <person name="Holt S."/>
            <person name="Cochrane G."/>
            <person name="Meng A."/>
            <person name="Brown T."/>
            <person name="Cohen L."/>
        </authorList>
    </citation>
    <scope>NUCLEOTIDE SEQUENCE</scope>
    <source>
        <strain evidence="2">RCC1693</strain>
    </source>
</reference>
<feature type="compositionally biased region" description="Low complexity" evidence="1">
    <location>
        <begin position="106"/>
        <end position="116"/>
    </location>
</feature>
<protein>
    <submittedName>
        <fullName evidence="2">Uncharacterized protein</fullName>
    </submittedName>
</protein>
<name>A0A7S2FM96_9STRA</name>